<comment type="subcellular location">
    <subcellularLocation>
        <location evidence="1">Membrane</location>
        <topology evidence="1">Multi-pass membrane protein</topology>
    </subcellularLocation>
</comment>
<dbReference type="CDD" id="cd13965">
    <property type="entry name" value="PT_UbiA_3"/>
    <property type="match status" value="1"/>
</dbReference>
<organism evidence="6 7">
    <name type="scientific">Cercophora scortea</name>
    <dbReference type="NCBI Taxonomy" id="314031"/>
    <lineage>
        <taxon>Eukaryota</taxon>
        <taxon>Fungi</taxon>
        <taxon>Dikarya</taxon>
        <taxon>Ascomycota</taxon>
        <taxon>Pezizomycotina</taxon>
        <taxon>Sordariomycetes</taxon>
        <taxon>Sordariomycetidae</taxon>
        <taxon>Sordariales</taxon>
        <taxon>Lasiosphaeriaceae</taxon>
        <taxon>Cercophora</taxon>
    </lineage>
</organism>
<evidence type="ECO:0008006" key="8">
    <source>
        <dbReference type="Google" id="ProtNLM"/>
    </source>
</evidence>
<dbReference type="GO" id="GO:0016020">
    <property type="term" value="C:membrane"/>
    <property type="evidence" value="ECO:0007669"/>
    <property type="project" value="UniProtKB-SubCell"/>
</dbReference>
<dbReference type="GO" id="GO:0016765">
    <property type="term" value="F:transferase activity, transferring alkyl or aryl (other than methyl) groups"/>
    <property type="evidence" value="ECO:0007669"/>
    <property type="project" value="InterPro"/>
</dbReference>
<name>A0AAE0IWR3_9PEZI</name>
<keyword evidence="7" id="KW-1185">Reference proteome</keyword>
<sequence>MACTKQHTTLPRATSRLTPLTTALTALQYHAYTIWLFPRSNLKDTLLPSTAFALSTALSAPTFDLPPLSPPTILSRLPIAVSWTWLAILMFCLHNQHRPSSVLEDLTNKPWRPIPSKRITTRQTDALLATMYPVWLAASWYLDALRPCLVLTILTIYYNELGGSEQGGFARNFLNASGFGCFFAGALQTLLGAGHEVWTPKAASWLAMVCLVIFSTIHAQDFRDEEGDSLRGRVTVISTLGNAVSRWLVVVAACFWSVFIPVTLGLGGAVLGLCCGMAGLLAFHLLRGLWERTVERDIMAYKMWCAWFVSVLMSPCLERVLGLAIGVRD</sequence>
<keyword evidence="2 5" id="KW-0812">Transmembrane</keyword>
<dbReference type="PANTHER" id="PTHR42723:SF1">
    <property type="entry name" value="CHLOROPHYLL SYNTHASE, CHLOROPLASTIC"/>
    <property type="match status" value="1"/>
</dbReference>
<dbReference type="AlphaFoldDB" id="A0AAE0IWR3"/>
<evidence type="ECO:0000256" key="5">
    <source>
        <dbReference type="SAM" id="Phobius"/>
    </source>
</evidence>
<reference evidence="6" key="2">
    <citation type="submission" date="2023-06" db="EMBL/GenBank/DDBJ databases">
        <authorList>
            <consortium name="Lawrence Berkeley National Laboratory"/>
            <person name="Haridas S."/>
            <person name="Hensen N."/>
            <person name="Bonometti L."/>
            <person name="Westerberg I."/>
            <person name="Brannstrom I.O."/>
            <person name="Guillou S."/>
            <person name="Cros-Aarteil S."/>
            <person name="Calhoun S."/>
            <person name="Kuo A."/>
            <person name="Mondo S."/>
            <person name="Pangilinan J."/>
            <person name="Riley R."/>
            <person name="Labutti K."/>
            <person name="Andreopoulos B."/>
            <person name="Lipzen A."/>
            <person name="Chen C."/>
            <person name="Yanf M."/>
            <person name="Daum C."/>
            <person name="Ng V."/>
            <person name="Clum A."/>
            <person name="Steindorff A."/>
            <person name="Ohm R."/>
            <person name="Martin F."/>
            <person name="Silar P."/>
            <person name="Natvig D."/>
            <person name="Lalanne C."/>
            <person name="Gautier V."/>
            <person name="Ament-Velasquez S.L."/>
            <person name="Kruys A."/>
            <person name="Hutchinson M.I."/>
            <person name="Powell A.J."/>
            <person name="Barry K."/>
            <person name="Miller A.N."/>
            <person name="Grigoriev I.V."/>
            <person name="Debuchy R."/>
            <person name="Gladieux P."/>
            <person name="Thoren M.H."/>
            <person name="Johannesson H."/>
        </authorList>
    </citation>
    <scope>NUCLEOTIDE SEQUENCE</scope>
    <source>
        <strain evidence="6">SMH4131-1</strain>
    </source>
</reference>
<dbReference type="InterPro" id="IPR050475">
    <property type="entry name" value="Prenyltransferase_related"/>
</dbReference>
<gene>
    <name evidence="6" type="ORF">B0T19DRAFT_398334</name>
</gene>
<dbReference type="InterPro" id="IPR000537">
    <property type="entry name" value="UbiA_prenyltransferase"/>
</dbReference>
<dbReference type="EMBL" id="JAUEPO010000002">
    <property type="protein sequence ID" value="KAK3332579.1"/>
    <property type="molecule type" value="Genomic_DNA"/>
</dbReference>
<comment type="caution">
    <text evidence="6">The sequence shown here is derived from an EMBL/GenBank/DDBJ whole genome shotgun (WGS) entry which is preliminary data.</text>
</comment>
<dbReference type="Proteomes" id="UP001286456">
    <property type="component" value="Unassembled WGS sequence"/>
</dbReference>
<protein>
    <recommendedName>
        <fullName evidence="8">Digeranylgeranylglyceryl phosphate synthase protein</fullName>
    </recommendedName>
</protein>
<evidence type="ECO:0000256" key="4">
    <source>
        <dbReference type="ARBA" id="ARBA00023136"/>
    </source>
</evidence>
<evidence type="ECO:0000256" key="2">
    <source>
        <dbReference type="ARBA" id="ARBA00022692"/>
    </source>
</evidence>
<reference evidence="6" key="1">
    <citation type="journal article" date="2023" name="Mol. Phylogenet. Evol.">
        <title>Genome-scale phylogeny and comparative genomics of the fungal order Sordariales.</title>
        <authorList>
            <person name="Hensen N."/>
            <person name="Bonometti L."/>
            <person name="Westerberg I."/>
            <person name="Brannstrom I.O."/>
            <person name="Guillou S."/>
            <person name="Cros-Aarteil S."/>
            <person name="Calhoun S."/>
            <person name="Haridas S."/>
            <person name="Kuo A."/>
            <person name="Mondo S."/>
            <person name="Pangilinan J."/>
            <person name="Riley R."/>
            <person name="LaButti K."/>
            <person name="Andreopoulos B."/>
            <person name="Lipzen A."/>
            <person name="Chen C."/>
            <person name="Yan M."/>
            <person name="Daum C."/>
            <person name="Ng V."/>
            <person name="Clum A."/>
            <person name="Steindorff A."/>
            <person name="Ohm R.A."/>
            <person name="Martin F."/>
            <person name="Silar P."/>
            <person name="Natvig D.O."/>
            <person name="Lalanne C."/>
            <person name="Gautier V."/>
            <person name="Ament-Velasquez S.L."/>
            <person name="Kruys A."/>
            <person name="Hutchinson M.I."/>
            <person name="Powell A.J."/>
            <person name="Barry K."/>
            <person name="Miller A.N."/>
            <person name="Grigoriev I.V."/>
            <person name="Debuchy R."/>
            <person name="Gladieux P."/>
            <person name="Hiltunen Thoren M."/>
            <person name="Johannesson H."/>
        </authorList>
    </citation>
    <scope>NUCLEOTIDE SEQUENCE</scope>
    <source>
        <strain evidence="6">SMH4131-1</strain>
    </source>
</reference>
<keyword evidence="4 5" id="KW-0472">Membrane</keyword>
<evidence type="ECO:0000256" key="1">
    <source>
        <dbReference type="ARBA" id="ARBA00004141"/>
    </source>
</evidence>
<evidence type="ECO:0000313" key="7">
    <source>
        <dbReference type="Proteomes" id="UP001286456"/>
    </source>
</evidence>
<evidence type="ECO:0000256" key="3">
    <source>
        <dbReference type="ARBA" id="ARBA00022989"/>
    </source>
</evidence>
<accession>A0AAE0IWR3</accession>
<feature type="transmembrane region" description="Helical" evidence="5">
    <location>
        <begin position="304"/>
        <end position="327"/>
    </location>
</feature>
<feature type="transmembrane region" description="Helical" evidence="5">
    <location>
        <begin position="264"/>
        <end position="283"/>
    </location>
</feature>
<feature type="transmembrane region" description="Helical" evidence="5">
    <location>
        <begin position="234"/>
        <end position="258"/>
    </location>
</feature>
<proteinExistence type="predicted"/>
<dbReference type="PANTHER" id="PTHR42723">
    <property type="entry name" value="CHLOROPHYLL SYNTHASE"/>
    <property type="match status" value="1"/>
</dbReference>
<evidence type="ECO:0000313" key="6">
    <source>
        <dbReference type="EMBL" id="KAK3332579.1"/>
    </source>
</evidence>
<dbReference type="Pfam" id="PF01040">
    <property type="entry name" value="UbiA"/>
    <property type="match status" value="1"/>
</dbReference>
<keyword evidence="3 5" id="KW-1133">Transmembrane helix</keyword>